<feature type="transmembrane region" description="Helical" evidence="6">
    <location>
        <begin position="180"/>
        <end position="201"/>
    </location>
</feature>
<comment type="caution">
    <text evidence="8">The sequence shown here is derived from an EMBL/GenBank/DDBJ whole genome shotgun (WGS) entry which is preliminary data.</text>
</comment>
<dbReference type="GO" id="GO:0016020">
    <property type="term" value="C:membrane"/>
    <property type="evidence" value="ECO:0007669"/>
    <property type="project" value="UniProtKB-SubCell"/>
</dbReference>
<keyword evidence="9" id="KW-1185">Reference proteome</keyword>
<feature type="transmembrane region" description="Helical" evidence="6">
    <location>
        <begin position="27"/>
        <end position="49"/>
    </location>
</feature>
<organism evidence="8 9">
    <name type="scientific">Paraphaeosphaeria minitans</name>
    <dbReference type="NCBI Taxonomy" id="565426"/>
    <lineage>
        <taxon>Eukaryota</taxon>
        <taxon>Fungi</taxon>
        <taxon>Dikarya</taxon>
        <taxon>Ascomycota</taxon>
        <taxon>Pezizomycotina</taxon>
        <taxon>Dothideomycetes</taxon>
        <taxon>Pleosporomycetidae</taxon>
        <taxon>Pleosporales</taxon>
        <taxon>Massarineae</taxon>
        <taxon>Didymosphaeriaceae</taxon>
        <taxon>Paraphaeosphaeria</taxon>
    </lineage>
</organism>
<feature type="domain" description="Rhodopsin" evidence="7">
    <location>
        <begin position="45"/>
        <end position="281"/>
    </location>
</feature>
<evidence type="ECO:0000256" key="3">
    <source>
        <dbReference type="ARBA" id="ARBA00022989"/>
    </source>
</evidence>
<dbReference type="PANTHER" id="PTHR33048:SF129">
    <property type="entry name" value="INTEGRAL MEMBRANE PROTEIN-RELATED"/>
    <property type="match status" value="1"/>
</dbReference>
<dbReference type="InterPro" id="IPR049326">
    <property type="entry name" value="Rhodopsin_dom_fungi"/>
</dbReference>
<dbReference type="OrthoDB" id="5401779at2759"/>
<evidence type="ECO:0000259" key="7">
    <source>
        <dbReference type="Pfam" id="PF20684"/>
    </source>
</evidence>
<evidence type="ECO:0000256" key="5">
    <source>
        <dbReference type="ARBA" id="ARBA00038359"/>
    </source>
</evidence>
<reference evidence="8" key="1">
    <citation type="journal article" date="2020" name="Mol. Plant Microbe Interact.">
        <title>Genome Sequence of the Biocontrol Agent Coniothyrium minitans strain Conio (IMI 134523).</title>
        <authorList>
            <person name="Patel D."/>
            <person name="Shittu T.A."/>
            <person name="Baroncelli R."/>
            <person name="Muthumeenakshi S."/>
            <person name="Osborne T.H."/>
            <person name="Janganan T.K."/>
            <person name="Sreenivasaprasad S."/>
        </authorList>
    </citation>
    <scope>NUCLEOTIDE SEQUENCE</scope>
    <source>
        <strain evidence="8">Conio</strain>
    </source>
</reference>
<feature type="transmembrane region" description="Helical" evidence="6">
    <location>
        <begin position="140"/>
        <end position="160"/>
    </location>
</feature>
<protein>
    <recommendedName>
        <fullName evidence="7">Rhodopsin domain-containing protein</fullName>
    </recommendedName>
</protein>
<dbReference type="InterPro" id="IPR052337">
    <property type="entry name" value="SAT4-like"/>
</dbReference>
<gene>
    <name evidence="8" type="ORF">PMIN01_05900</name>
</gene>
<comment type="subcellular location">
    <subcellularLocation>
        <location evidence="1">Membrane</location>
        <topology evidence="1">Multi-pass membrane protein</topology>
    </subcellularLocation>
</comment>
<feature type="transmembrane region" description="Helical" evidence="6">
    <location>
        <begin position="106"/>
        <end position="128"/>
    </location>
</feature>
<name>A0A9P6KRC1_9PLEO</name>
<dbReference type="EMBL" id="WJXW01000005">
    <property type="protein sequence ID" value="KAF9735985.1"/>
    <property type="molecule type" value="Genomic_DNA"/>
</dbReference>
<feature type="transmembrane region" description="Helical" evidence="6">
    <location>
        <begin position="217"/>
        <end position="239"/>
    </location>
</feature>
<evidence type="ECO:0000256" key="1">
    <source>
        <dbReference type="ARBA" id="ARBA00004141"/>
    </source>
</evidence>
<dbReference type="AlphaFoldDB" id="A0A9P6KRC1"/>
<comment type="similarity">
    <text evidence="5">Belongs to the SAT4 family.</text>
</comment>
<keyword evidence="3 6" id="KW-1133">Transmembrane helix</keyword>
<dbReference type="Proteomes" id="UP000756921">
    <property type="component" value="Unassembled WGS sequence"/>
</dbReference>
<evidence type="ECO:0000313" key="9">
    <source>
        <dbReference type="Proteomes" id="UP000756921"/>
    </source>
</evidence>
<accession>A0A9P6KRC1</accession>
<dbReference type="PANTHER" id="PTHR33048">
    <property type="entry name" value="PTH11-LIKE INTEGRAL MEMBRANE PROTEIN (AFU_ORTHOLOGUE AFUA_5G11245)"/>
    <property type="match status" value="1"/>
</dbReference>
<keyword evidence="4 6" id="KW-0472">Membrane</keyword>
<evidence type="ECO:0000256" key="4">
    <source>
        <dbReference type="ARBA" id="ARBA00023136"/>
    </source>
</evidence>
<sequence>MAFGNSDPGQEHFPPPNYVTPTTRVPVVLGLAISTCVLLLMLTGARLYARSHLRNARGIDDWMMLGAAALAVMLTAFGVSSCLYGLGYHLWDRRPEWDEPYYKIGFAFQVVYPLCVGLTKVSVCQTYLRIFPSTTSRYFSYSMTVFVTAYTITCVVLMLTQCHPLVGYWDEDVEIHCVDMRANMITIGAINTATDFLIYLWPTRYLWRIQVPLKQRLGLVFVFTCGLIVCIAGVFRIIYLQRYFTNIDLLWDAALTTSLGIVEVNIGIVCGCLPCVKPLLTKLLPSLFGSTGRTSQTMPSGKTGGPSYQFKDLSAQHADKGGSISGLREARIEEILEESESDGASTLSLTRPVVDYKASSQMGPGNRDSNALPKKGIVVDRTVTVERSWIADA</sequence>
<feature type="transmembrane region" description="Helical" evidence="6">
    <location>
        <begin position="61"/>
        <end position="86"/>
    </location>
</feature>
<keyword evidence="2 6" id="KW-0812">Transmembrane</keyword>
<evidence type="ECO:0000256" key="2">
    <source>
        <dbReference type="ARBA" id="ARBA00022692"/>
    </source>
</evidence>
<proteinExistence type="inferred from homology"/>
<dbReference type="Pfam" id="PF20684">
    <property type="entry name" value="Fung_rhodopsin"/>
    <property type="match status" value="1"/>
</dbReference>
<evidence type="ECO:0000256" key="6">
    <source>
        <dbReference type="SAM" id="Phobius"/>
    </source>
</evidence>
<feature type="transmembrane region" description="Helical" evidence="6">
    <location>
        <begin position="259"/>
        <end position="280"/>
    </location>
</feature>
<evidence type="ECO:0000313" key="8">
    <source>
        <dbReference type="EMBL" id="KAF9735985.1"/>
    </source>
</evidence>